<dbReference type="EMBL" id="BTSY01000005">
    <property type="protein sequence ID" value="GMT27279.1"/>
    <property type="molecule type" value="Genomic_DNA"/>
</dbReference>
<dbReference type="AlphaFoldDB" id="A0AAV5WBS1"/>
<comment type="caution">
    <text evidence="2">The sequence shown here is derived from an EMBL/GenBank/DDBJ whole genome shotgun (WGS) entry which is preliminary data.</text>
</comment>
<protein>
    <submittedName>
        <fullName evidence="2">Uncharacterized protein</fullName>
    </submittedName>
</protein>
<feature type="region of interest" description="Disordered" evidence="1">
    <location>
        <begin position="69"/>
        <end position="103"/>
    </location>
</feature>
<feature type="compositionally biased region" description="Basic residues" evidence="1">
    <location>
        <begin position="92"/>
        <end position="103"/>
    </location>
</feature>
<evidence type="ECO:0000256" key="1">
    <source>
        <dbReference type="SAM" id="MobiDB-lite"/>
    </source>
</evidence>
<feature type="non-terminal residue" evidence="2">
    <location>
        <position position="103"/>
    </location>
</feature>
<sequence>TPANIALDTPTLLMAEEEEAKNESIKTEMVGSFEESAVDFQQAEEADGIADAAFNFELATPTLLMSEENEAKESMETAIPSMRAGRSILKIPAKKSKTSQRST</sequence>
<organism evidence="2 3">
    <name type="scientific">Pristionchus fissidentatus</name>
    <dbReference type="NCBI Taxonomy" id="1538716"/>
    <lineage>
        <taxon>Eukaryota</taxon>
        <taxon>Metazoa</taxon>
        <taxon>Ecdysozoa</taxon>
        <taxon>Nematoda</taxon>
        <taxon>Chromadorea</taxon>
        <taxon>Rhabditida</taxon>
        <taxon>Rhabditina</taxon>
        <taxon>Diplogasteromorpha</taxon>
        <taxon>Diplogasteroidea</taxon>
        <taxon>Neodiplogasteridae</taxon>
        <taxon>Pristionchus</taxon>
    </lineage>
</organism>
<dbReference type="Proteomes" id="UP001432322">
    <property type="component" value="Unassembled WGS sequence"/>
</dbReference>
<accession>A0AAV5WBS1</accession>
<proteinExistence type="predicted"/>
<evidence type="ECO:0000313" key="2">
    <source>
        <dbReference type="EMBL" id="GMT27279.1"/>
    </source>
</evidence>
<keyword evidence="3" id="KW-1185">Reference proteome</keyword>
<name>A0AAV5WBS1_9BILA</name>
<gene>
    <name evidence="2" type="ORF">PFISCL1PPCAC_18576</name>
</gene>
<evidence type="ECO:0000313" key="3">
    <source>
        <dbReference type="Proteomes" id="UP001432322"/>
    </source>
</evidence>
<feature type="non-terminal residue" evidence="2">
    <location>
        <position position="1"/>
    </location>
</feature>
<reference evidence="2" key="1">
    <citation type="submission" date="2023-10" db="EMBL/GenBank/DDBJ databases">
        <title>Genome assembly of Pristionchus species.</title>
        <authorList>
            <person name="Yoshida K."/>
            <person name="Sommer R.J."/>
        </authorList>
    </citation>
    <scope>NUCLEOTIDE SEQUENCE</scope>
    <source>
        <strain evidence="2">RS5133</strain>
    </source>
</reference>